<evidence type="ECO:0000313" key="2">
    <source>
        <dbReference type="EMBL" id="KAG9281105.1"/>
    </source>
</evidence>
<feature type="region of interest" description="Disordered" evidence="1">
    <location>
        <begin position="1"/>
        <end position="28"/>
    </location>
</feature>
<name>A0A8T2MGM2_ASTMX</name>
<proteinExistence type="predicted"/>
<accession>A0A8T2MGM2</accession>
<dbReference type="Proteomes" id="UP000752171">
    <property type="component" value="Unassembled WGS sequence"/>
</dbReference>
<reference evidence="2 3" key="1">
    <citation type="submission" date="2021-07" db="EMBL/GenBank/DDBJ databases">
        <authorList>
            <person name="Imarazene B."/>
            <person name="Zahm M."/>
            <person name="Klopp C."/>
            <person name="Cabau C."/>
            <person name="Beille S."/>
            <person name="Jouanno E."/>
            <person name="Castinel A."/>
            <person name="Lluch J."/>
            <person name="Gil L."/>
            <person name="Kuchtly C."/>
            <person name="Lopez Roques C."/>
            <person name="Donnadieu C."/>
            <person name="Parrinello H."/>
            <person name="Journot L."/>
            <person name="Du K."/>
            <person name="Schartl M."/>
            <person name="Retaux S."/>
            <person name="Guiguen Y."/>
        </authorList>
    </citation>
    <scope>NUCLEOTIDE SEQUENCE [LARGE SCALE GENOMIC DNA]</scope>
    <source>
        <strain evidence="2">Pach_M1</strain>
        <tissue evidence="2">Testis</tissue>
    </source>
</reference>
<dbReference type="EMBL" id="JAICCE010000002">
    <property type="protein sequence ID" value="KAG9281105.1"/>
    <property type="molecule type" value="Genomic_DNA"/>
</dbReference>
<sequence length="136" mass="15625">MWTKITGLHRASSSWPRKRTVSKKSPQAQKCHDIPVHEECIYTPDCNALLFPVHLHCKEADPLPTHQLNTSGRPFFFSSSKFTVLIEERATSQSSFTAPPSTTSLQIFKKELPHCFYSHQHRDFTPWKTLDSNISK</sequence>
<gene>
    <name evidence="2" type="ORF">AMEX_G3888</name>
</gene>
<organism evidence="2 3">
    <name type="scientific">Astyanax mexicanus</name>
    <name type="common">Blind cave fish</name>
    <name type="synonym">Astyanax fasciatus mexicanus</name>
    <dbReference type="NCBI Taxonomy" id="7994"/>
    <lineage>
        <taxon>Eukaryota</taxon>
        <taxon>Metazoa</taxon>
        <taxon>Chordata</taxon>
        <taxon>Craniata</taxon>
        <taxon>Vertebrata</taxon>
        <taxon>Euteleostomi</taxon>
        <taxon>Actinopterygii</taxon>
        <taxon>Neopterygii</taxon>
        <taxon>Teleostei</taxon>
        <taxon>Ostariophysi</taxon>
        <taxon>Characiformes</taxon>
        <taxon>Characoidei</taxon>
        <taxon>Acestrorhamphidae</taxon>
        <taxon>Acestrorhamphinae</taxon>
        <taxon>Astyanax</taxon>
    </lineage>
</organism>
<evidence type="ECO:0000256" key="1">
    <source>
        <dbReference type="SAM" id="MobiDB-lite"/>
    </source>
</evidence>
<protein>
    <submittedName>
        <fullName evidence="2">Uncharacterized protein</fullName>
    </submittedName>
</protein>
<dbReference type="AlphaFoldDB" id="A0A8T2MGM2"/>
<comment type="caution">
    <text evidence="2">The sequence shown here is derived from an EMBL/GenBank/DDBJ whole genome shotgun (WGS) entry which is preliminary data.</text>
</comment>
<evidence type="ECO:0000313" key="3">
    <source>
        <dbReference type="Proteomes" id="UP000752171"/>
    </source>
</evidence>